<dbReference type="Pfam" id="PF00743">
    <property type="entry name" value="FMO-like"/>
    <property type="match status" value="1"/>
</dbReference>
<evidence type="ECO:0000256" key="1">
    <source>
        <dbReference type="ARBA" id="ARBA00001974"/>
    </source>
</evidence>
<dbReference type="InterPro" id="IPR036188">
    <property type="entry name" value="FAD/NAD-bd_sf"/>
</dbReference>
<keyword evidence="6" id="KW-0560">Oxidoreductase</keyword>
<keyword evidence="7" id="KW-0503">Monooxygenase</keyword>
<evidence type="ECO:0000256" key="3">
    <source>
        <dbReference type="ARBA" id="ARBA00022630"/>
    </source>
</evidence>
<dbReference type="GO" id="GO:0004499">
    <property type="term" value="F:N,N-dimethylaniline monooxygenase activity"/>
    <property type="evidence" value="ECO:0007669"/>
    <property type="project" value="InterPro"/>
</dbReference>
<dbReference type="EMBL" id="CP041186">
    <property type="protein sequence ID" value="QDG49366.1"/>
    <property type="molecule type" value="Genomic_DNA"/>
</dbReference>
<dbReference type="GO" id="GO:0050660">
    <property type="term" value="F:flavin adenine dinucleotide binding"/>
    <property type="evidence" value="ECO:0007669"/>
    <property type="project" value="InterPro"/>
</dbReference>
<keyword evidence="3" id="KW-0285">Flavoprotein</keyword>
<evidence type="ECO:0000256" key="4">
    <source>
        <dbReference type="ARBA" id="ARBA00022827"/>
    </source>
</evidence>
<reference evidence="8 9" key="1">
    <citation type="submission" date="2019-06" db="EMBL/GenBank/DDBJ databases">
        <title>Persicimonas caeni gen. nov., sp. nov., a predatory bacterium isolated from solar saltern.</title>
        <authorList>
            <person name="Wang S."/>
        </authorList>
    </citation>
    <scope>NUCLEOTIDE SEQUENCE [LARGE SCALE GENOMIC DNA]</scope>
    <source>
        <strain evidence="8 9">YN101</strain>
    </source>
</reference>
<comment type="similarity">
    <text evidence="2">Belongs to the FAD-binding monooxygenase family.</text>
</comment>
<accession>A0A5B8XZH7</accession>
<accession>A0A4Y6PM19</accession>
<sequence>METPHVDVLIIGAGLSGICAGHYMQAECPDKTFTILEGRDSLGGTWDLFQYPGIRSDSDMHTLGFSFRPWPDPQAIADGPSILQYLRDTVEETGLGDKIRYNHQVQKVSWSSEDALWTVTARHPDTGEESVYTCDLLWFCTGYYRYDRGHMPEFPGADRFEGELVHPQFWTDDIDYEGKNVVVIGSGATAVTLVPAMADRAAHITMLQRSPSYVMSVPEDDAISEWATRVLGDKIGAGVTRWKNILRLMLFYQFSRRMPKQARKYITDLVRETIGDVVDVDTHFNPSYDPWDQRLCFVPDDDLFDALREGKASIVTDHIENFDETGIVLRSGEHLDADIVVSATGLEIVIAGGATIEVDGKVVDPGEETMYKGAMLSNVPNAVMSVGYTNASWTLKCELISQWTCRLLEHMDEHGFDVCVPRLPKEKDADVPLIDFNSGYVLRALDELPNQGEKLPWRLYQNYIFDSVLFRYAPIADDALVFE</sequence>
<gene>
    <name evidence="8" type="ORF">FIV42_01030</name>
</gene>
<dbReference type="PANTHER" id="PTHR43872">
    <property type="entry name" value="MONOOXYGENASE, PUTATIVE (AFU_ORTHOLOGUE AFUA_8G02570)-RELATED"/>
    <property type="match status" value="1"/>
</dbReference>
<proteinExistence type="inferred from homology"/>
<evidence type="ECO:0000256" key="2">
    <source>
        <dbReference type="ARBA" id="ARBA00010139"/>
    </source>
</evidence>
<dbReference type="AlphaFoldDB" id="A0A4Y6PM19"/>
<evidence type="ECO:0000256" key="5">
    <source>
        <dbReference type="ARBA" id="ARBA00022857"/>
    </source>
</evidence>
<evidence type="ECO:0000313" key="8">
    <source>
        <dbReference type="EMBL" id="QDG49366.1"/>
    </source>
</evidence>
<evidence type="ECO:0000256" key="6">
    <source>
        <dbReference type="ARBA" id="ARBA00023002"/>
    </source>
</evidence>
<keyword evidence="5" id="KW-0521">NADP</keyword>
<name>A0A4Y6PM19_PERCE</name>
<comment type="cofactor">
    <cofactor evidence="1">
        <name>FAD</name>
        <dbReference type="ChEBI" id="CHEBI:57692"/>
    </cofactor>
</comment>
<evidence type="ECO:0000313" key="9">
    <source>
        <dbReference type="Proteomes" id="UP000315995"/>
    </source>
</evidence>
<dbReference type="InterPro" id="IPR020946">
    <property type="entry name" value="Flavin_mOase-like"/>
</dbReference>
<evidence type="ECO:0000256" key="7">
    <source>
        <dbReference type="ARBA" id="ARBA00023033"/>
    </source>
</evidence>
<dbReference type="Proteomes" id="UP000315995">
    <property type="component" value="Chromosome"/>
</dbReference>
<dbReference type="FunFam" id="3.50.50.60:FF:000228">
    <property type="entry name" value="FAD-containing monooxygenase EthA"/>
    <property type="match status" value="1"/>
</dbReference>
<keyword evidence="9" id="KW-1185">Reference proteome</keyword>
<dbReference type="RefSeq" id="WP_141195864.1">
    <property type="nucleotide sequence ID" value="NZ_CP041186.1"/>
</dbReference>
<organism evidence="8 9">
    <name type="scientific">Persicimonas caeni</name>
    <dbReference type="NCBI Taxonomy" id="2292766"/>
    <lineage>
        <taxon>Bacteria</taxon>
        <taxon>Deltaproteobacteria</taxon>
        <taxon>Bradymonadales</taxon>
        <taxon>Bradymonadaceae</taxon>
        <taxon>Persicimonas</taxon>
    </lineage>
</organism>
<dbReference type="Gene3D" id="3.50.50.60">
    <property type="entry name" value="FAD/NAD(P)-binding domain"/>
    <property type="match status" value="3"/>
</dbReference>
<dbReference type="SUPFAM" id="SSF51905">
    <property type="entry name" value="FAD/NAD(P)-binding domain"/>
    <property type="match status" value="1"/>
</dbReference>
<protein>
    <submittedName>
        <fullName evidence="8">NAD(P)/FAD-dependent oxidoreductase</fullName>
    </submittedName>
</protein>
<dbReference type="GO" id="GO:0050661">
    <property type="term" value="F:NADP binding"/>
    <property type="evidence" value="ECO:0007669"/>
    <property type="project" value="InterPro"/>
</dbReference>
<dbReference type="OrthoDB" id="312624at2"/>
<dbReference type="InterPro" id="IPR051820">
    <property type="entry name" value="FAD-binding_MO"/>
</dbReference>
<keyword evidence="4" id="KW-0274">FAD</keyword>
<dbReference type="PANTHER" id="PTHR43872:SF1">
    <property type="entry name" value="MONOOXYGENASE, PUTATIVE (AFU_ORTHOLOGUE AFUA_8G02570)-RELATED"/>
    <property type="match status" value="1"/>
</dbReference>